<comment type="caution">
    <text evidence="3">The sequence shown here is derived from an EMBL/GenBank/DDBJ whole genome shotgun (WGS) entry which is preliminary data.</text>
</comment>
<dbReference type="InterPro" id="IPR025965">
    <property type="entry name" value="FlgD/Vpr_Ig-like"/>
</dbReference>
<evidence type="ECO:0000256" key="1">
    <source>
        <dbReference type="SAM" id="SignalP"/>
    </source>
</evidence>
<dbReference type="NCBIfam" id="TIGR04183">
    <property type="entry name" value="Por_Secre_tail"/>
    <property type="match status" value="1"/>
</dbReference>
<evidence type="ECO:0000313" key="4">
    <source>
        <dbReference type="Proteomes" id="UP000736328"/>
    </source>
</evidence>
<dbReference type="Proteomes" id="UP000736328">
    <property type="component" value="Unassembled WGS sequence"/>
</dbReference>
<feature type="signal peptide" evidence="1">
    <location>
        <begin position="1"/>
        <end position="16"/>
    </location>
</feature>
<dbReference type="Gene3D" id="2.60.40.4070">
    <property type="match status" value="1"/>
</dbReference>
<feature type="chain" id="PRO_5036737712" evidence="1">
    <location>
        <begin position="17"/>
        <end position="422"/>
    </location>
</feature>
<organism evidence="3 4">
    <name type="scientific">candidate division TA06 bacterium</name>
    <dbReference type="NCBI Taxonomy" id="2250710"/>
    <lineage>
        <taxon>Bacteria</taxon>
        <taxon>Bacteria division TA06</taxon>
    </lineage>
</organism>
<accession>A0A933I9K4</accession>
<sequence length="422" mass="47623">MRKLFFLLGWFSFVTAAWGSQIPEAANLENKPANPWTAYLNNSVDSVKQIFFANQDTDKLLLQSPSNDGYVNFNLAQGLHQNPAGARYNPTAYLGWNVMNGGAREIAGEAQVFDSWEHRFVPQVGKTLLERHWIFGGETGNSYRPISSSMQVENELVDLSFCADEINFFDKTSTFQYFILRAIGSIIINNKSIEHTMNDDRAYYINQTLPATKDIQVIYAMGGANIWSQRIMAGSYDYSIYNITRGHDLYIRNADGFVGIGTTTPLARLDVNGGVRAKTLQIGDSTVYITKQKFIRRDTLFEVVNSDTFYMLKKGAVSAVSEDTVLPDKESYNALMQNYPNPVSNIARIEYRLAKNGHVKLDIYNTLGQKVRTLIDRNMPPGAHVSVWDGKDDEDRKVSAGIYIYKLEADDFNAVQKMILIR</sequence>
<evidence type="ECO:0000259" key="2">
    <source>
        <dbReference type="Pfam" id="PF13860"/>
    </source>
</evidence>
<name>A0A933I9K4_UNCT6</name>
<dbReference type="Pfam" id="PF13860">
    <property type="entry name" value="FlgD_ig"/>
    <property type="match status" value="1"/>
</dbReference>
<evidence type="ECO:0000313" key="3">
    <source>
        <dbReference type="EMBL" id="MBI4726224.1"/>
    </source>
</evidence>
<feature type="domain" description="FlgD/Vpr Ig-like" evidence="2">
    <location>
        <begin position="353"/>
        <end position="410"/>
    </location>
</feature>
<dbReference type="AlphaFoldDB" id="A0A933I9K4"/>
<gene>
    <name evidence="3" type="ORF">HY768_03195</name>
</gene>
<proteinExistence type="predicted"/>
<dbReference type="EMBL" id="JACQXR010000039">
    <property type="protein sequence ID" value="MBI4726224.1"/>
    <property type="molecule type" value="Genomic_DNA"/>
</dbReference>
<keyword evidence="1" id="KW-0732">Signal</keyword>
<protein>
    <submittedName>
        <fullName evidence="3">T9SS type A sorting domain-containing protein</fullName>
    </submittedName>
</protein>
<dbReference type="InterPro" id="IPR026444">
    <property type="entry name" value="Secre_tail"/>
</dbReference>
<reference evidence="3" key="1">
    <citation type="submission" date="2020-07" db="EMBL/GenBank/DDBJ databases">
        <title>Huge and variable diversity of episymbiotic CPR bacteria and DPANN archaea in groundwater ecosystems.</title>
        <authorList>
            <person name="He C.Y."/>
            <person name="Keren R."/>
            <person name="Whittaker M."/>
            <person name="Farag I.F."/>
            <person name="Doudna J."/>
            <person name="Cate J.H.D."/>
            <person name="Banfield J.F."/>
        </authorList>
    </citation>
    <scope>NUCLEOTIDE SEQUENCE</scope>
    <source>
        <strain evidence="3">NC_groundwater_1520_Pr4_B-0.1um_53_5</strain>
    </source>
</reference>